<dbReference type="PROSITE" id="PS51257">
    <property type="entry name" value="PROKAR_LIPOPROTEIN"/>
    <property type="match status" value="1"/>
</dbReference>
<evidence type="ECO:0000313" key="1">
    <source>
        <dbReference type="EMBL" id="MDO5972108.1"/>
    </source>
</evidence>
<dbReference type="RefSeq" id="WP_303279826.1">
    <property type="nucleotide sequence ID" value="NZ_JAUOEK010000184.1"/>
</dbReference>
<reference evidence="1" key="1">
    <citation type="submission" date="2023-07" db="EMBL/GenBank/DDBJ databases">
        <title>Two novel species in the genus Flavivirga.</title>
        <authorList>
            <person name="Kwon K."/>
        </authorList>
    </citation>
    <scope>NUCLEOTIDE SEQUENCE</scope>
    <source>
        <strain evidence="1">KCTC 52353</strain>
    </source>
</reference>
<comment type="caution">
    <text evidence="1">The sequence shown here is derived from an EMBL/GenBank/DDBJ whole genome shotgun (WGS) entry which is preliminary data.</text>
</comment>
<dbReference type="EMBL" id="JAUOEK010000184">
    <property type="protein sequence ID" value="MDO5972108.1"/>
    <property type="molecule type" value="Genomic_DNA"/>
</dbReference>
<evidence type="ECO:0008006" key="3">
    <source>
        <dbReference type="Google" id="ProtNLM"/>
    </source>
</evidence>
<accession>A0ABT8WG63</accession>
<name>A0ABT8WG63_9FLAO</name>
<evidence type="ECO:0000313" key="2">
    <source>
        <dbReference type="Proteomes" id="UP001176883"/>
    </source>
</evidence>
<sequence>MLKELNKYLFLAIIIYLSLFSCVKEVDFDQADDFEISPVIESSLIFLDEPADSFIVNGVATPPISDYVEIDIFNNEFVVDNLIKADFVLEATNSINRGFEIQVDFINDIDQLVHTFTFSAPPSTDGSDVLSNHTEVFEGESLIALKNTSKLVFTLSILSGGAIDQSMPGRIALRSKAIFYLNIGEEI</sequence>
<keyword evidence="2" id="KW-1185">Reference proteome</keyword>
<protein>
    <recommendedName>
        <fullName evidence="3">DUF1735 domain-containing protein</fullName>
    </recommendedName>
</protein>
<dbReference type="Proteomes" id="UP001176883">
    <property type="component" value="Unassembled WGS sequence"/>
</dbReference>
<gene>
    <name evidence="1" type="ORF">Q4Q35_20095</name>
</gene>
<proteinExistence type="predicted"/>
<organism evidence="1 2">
    <name type="scientific">Flavivirga aquimarina</name>
    <dbReference type="NCBI Taxonomy" id="2027862"/>
    <lineage>
        <taxon>Bacteria</taxon>
        <taxon>Pseudomonadati</taxon>
        <taxon>Bacteroidota</taxon>
        <taxon>Flavobacteriia</taxon>
        <taxon>Flavobacteriales</taxon>
        <taxon>Flavobacteriaceae</taxon>
        <taxon>Flavivirga</taxon>
    </lineage>
</organism>